<dbReference type="PANTHER" id="PTHR11963:SF23">
    <property type="entry name" value="CYTOSOL AMINOPEPTIDASE"/>
    <property type="match status" value="1"/>
</dbReference>
<name>A0A2J9VKR4_VIBMI</name>
<keyword evidence="8" id="KW-1185">Reference proteome</keyword>
<comment type="caution">
    <text evidence="7">The sequence shown here is derived from an EMBL/GenBank/DDBJ whole genome shotgun (WGS) entry which is preliminary data.</text>
</comment>
<evidence type="ECO:0000256" key="2">
    <source>
        <dbReference type="ARBA" id="ARBA00022438"/>
    </source>
</evidence>
<organism evidence="7 8">
    <name type="scientific">Vibrio mimicus</name>
    <dbReference type="NCBI Taxonomy" id="674"/>
    <lineage>
        <taxon>Bacteria</taxon>
        <taxon>Pseudomonadati</taxon>
        <taxon>Pseudomonadota</taxon>
        <taxon>Gammaproteobacteria</taxon>
        <taxon>Vibrionales</taxon>
        <taxon>Vibrionaceae</taxon>
        <taxon>Vibrio</taxon>
    </lineage>
</organism>
<evidence type="ECO:0000259" key="6">
    <source>
        <dbReference type="PROSITE" id="PS00631"/>
    </source>
</evidence>
<evidence type="ECO:0000313" key="8">
    <source>
        <dbReference type="Proteomes" id="UP000053748"/>
    </source>
</evidence>
<dbReference type="GO" id="GO:0005737">
    <property type="term" value="C:cytoplasm"/>
    <property type="evidence" value="ECO:0007669"/>
    <property type="project" value="InterPro"/>
</dbReference>
<accession>A0A2J9VKR4</accession>
<dbReference type="InterPro" id="IPR000819">
    <property type="entry name" value="Peptidase_M17_C"/>
</dbReference>
<keyword evidence="4" id="KW-0378">Hydrolase</keyword>
<evidence type="ECO:0000256" key="3">
    <source>
        <dbReference type="ARBA" id="ARBA00022670"/>
    </source>
</evidence>
<dbReference type="GO" id="GO:0030145">
    <property type="term" value="F:manganese ion binding"/>
    <property type="evidence" value="ECO:0007669"/>
    <property type="project" value="InterPro"/>
</dbReference>
<dbReference type="SUPFAM" id="SSF53187">
    <property type="entry name" value="Zn-dependent exopeptidases"/>
    <property type="match status" value="1"/>
</dbReference>
<dbReference type="GO" id="GO:0070006">
    <property type="term" value="F:metalloaminopeptidase activity"/>
    <property type="evidence" value="ECO:0007669"/>
    <property type="project" value="InterPro"/>
</dbReference>
<dbReference type="EMBL" id="LOSJ02000001">
    <property type="protein sequence ID" value="PNM64366.1"/>
    <property type="molecule type" value="Genomic_DNA"/>
</dbReference>
<dbReference type="PRINTS" id="PR00481">
    <property type="entry name" value="LAMNOPPTDASE"/>
</dbReference>
<evidence type="ECO:0000256" key="4">
    <source>
        <dbReference type="ARBA" id="ARBA00022801"/>
    </source>
</evidence>
<feature type="domain" description="Cytosol aminopeptidase" evidence="6">
    <location>
        <begin position="299"/>
        <end position="306"/>
    </location>
</feature>
<dbReference type="PANTHER" id="PTHR11963">
    <property type="entry name" value="LEUCINE AMINOPEPTIDASE-RELATED"/>
    <property type="match status" value="1"/>
</dbReference>
<reference evidence="7" key="1">
    <citation type="submission" date="2017-12" db="EMBL/GenBank/DDBJ databases">
        <title>FDA dAtabase for Regulatory Grade micrObial Sequences (FDA-ARGOS): Supporting development and validation of Infectious Disease Dx tests.</title>
        <authorList>
            <person name="Hoffmann M."/>
            <person name="Allard M."/>
            <person name="Evans P."/>
            <person name="Brown E."/>
            <person name="Tallon L.J."/>
            <person name="Sadzewicz L."/>
            <person name="Sengamalay N."/>
            <person name="Ott S."/>
            <person name="Godinez A."/>
            <person name="Nagaraj S."/>
            <person name="Vavikolanu K."/>
            <person name="Aluvathingal J."/>
            <person name="Nadendla S."/>
            <person name="Hobson J."/>
            <person name="Sichtig H."/>
        </authorList>
    </citation>
    <scope>NUCLEOTIDE SEQUENCE [LARGE SCALE GENOMIC DNA]</scope>
    <source>
        <strain evidence="7">FDAARGOS_113</strain>
    </source>
</reference>
<dbReference type="GO" id="GO:0006508">
    <property type="term" value="P:proteolysis"/>
    <property type="evidence" value="ECO:0007669"/>
    <property type="project" value="UniProtKB-KW"/>
</dbReference>
<evidence type="ECO:0000313" key="7">
    <source>
        <dbReference type="EMBL" id="PNM64366.1"/>
    </source>
</evidence>
<dbReference type="PROSITE" id="PS00631">
    <property type="entry name" value="CYTOSOL_AP"/>
    <property type="match status" value="1"/>
</dbReference>
<gene>
    <name evidence="7" type="ORF">AL544_005480</name>
</gene>
<sequence length="461" mass="50512">MFTLYYLVEEGESLIEQRVQIEVGNDKSLELRFVHEQSLLRFNKTKYSIADIQDIGYELAKKYNVGSLSISIVEELTETIPLTVWAKWLSFGLSLAGYQYRHIASFKLHPATKAIVLDSEDHALIFAHQQGVILAKSQAYARELMNKPANILYPETFVQAVKETPLSNVSIHVLDEGQMREMGFGGLVGVSQGSLREGQLLILEYKPDKPGKTIAMVGKGVTFDSGGISIKQAKSMSEMKFDMGGAAAVIGALYAISQLNLPVHVVGLCGLVENMPSGCALRPGDVVTMLSGKSVEIISTDAEGRMVLADVLCYAQQTYRPDYLMDIATLTGGAGIALGKGFSALMGSSDELKHYVQMAGQSCAEQVWPMPTGGWFETALKSDYADFRHGSEDPHGSLCVAATFLRHFVNDDQKWIHIDTAAMSHSMDHRQIYDKGATGYGVLLLTEICQSISDIQEVFSQ</sequence>
<dbReference type="OrthoDB" id="9809354at2"/>
<comment type="similarity">
    <text evidence="1">Belongs to the peptidase M17 family.</text>
</comment>
<proteinExistence type="inferred from homology"/>
<dbReference type="AlphaFoldDB" id="A0A2J9VKR4"/>
<dbReference type="InterPro" id="IPR011356">
    <property type="entry name" value="Leucine_aapep/pepB"/>
</dbReference>
<dbReference type="Gene3D" id="3.40.630.10">
    <property type="entry name" value="Zn peptidases"/>
    <property type="match status" value="1"/>
</dbReference>
<dbReference type="Proteomes" id="UP000053748">
    <property type="component" value="Unassembled WGS sequence"/>
</dbReference>
<dbReference type="CDD" id="cd00433">
    <property type="entry name" value="Peptidase_M17"/>
    <property type="match status" value="1"/>
</dbReference>
<evidence type="ECO:0000256" key="1">
    <source>
        <dbReference type="ARBA" id="ARBA00009528"/>
    </source>
</evidence>
<keyword evidence="2 7" id="KW-0031">Aminopeptidase</keyword>
<dbReference type="Pfam" id="PF00883">
    <property type="entry name" value="Peptidase_M17"/>
    <property type="match status" value="1"/>
</dbReference>
<keyword evidence="5" id="KW-0464">Manganese</keyword>
<protein>
    <submittedName>
        <fullName evidence="7">Leucyl aminopeptidase family protein</fullName>
    </submittedName>
</protein>
<evidence type="ECO:0000256" key="5">
    <source>
        <dbReference type="ARBA" id="ARBA00023211"/>
    </source>
</evidence>
<keyword evidence="3" id="KW-0645">Protease</keyword>
<dbReference type="RefSeq" id="WP_000494739.1">
    <property type="nucleotide sequence ID" value="NZ_CAWMSS010000002.1"/>
</dbReference>